<dbReference type="EMBL" id="JAIWQS010000007">
    <property type="protein sequence ID" value="KAJ8759245.1"/>
    <property type="molecule type" value="Genomic_DNA"/>
</dbReference>
<organism evidence="1 2">
    <name type="scientific">Erythroxylum novogranatense</name>
    <dbReference type="NCBI Taxonomy" id="1862640"/>
    <lineage>
        <taxon>Eukaryota</taxon>
        <taxon>Viridiplantae</taxon>
        <taxon>Streptophyta</taxon>
        <taxon>Embryophyta</taxon>
        <taxon>Tracheophyta</taxon>
        <taxon>Spermatophyta</taxon>
        <taxon>Magnoliopsida</taxon>
        <taxon>eudicotyledons</taxon>
        <taxon>Gunneridae</taxon>
        <taxon>Pentapetalae</taxon>
        <taxon>rosids</taxon>
        <taxon>fabids</taxon>
        <taxon>Malpighiales</taxon>
        <taxon>Erythroxylaceae</taxon>
        <taxon>Erythroxylum</taxon>
    </lineage>
</organism>
<sequence length="90" mass="9858">MEVITILHGSDKQFIFQRKSIDGEGNLVVIGDWVTYCCQIFIGSGIDLQIICDGGINFSSAESKRCDCGDKVVTVVERCSNKIGDIGNRQ</sequence>
<protein>
    <submittedName>
        <fullName evidence="1">Uncharacterized protein</fullName>
    </submittedName>
</protein>
<evidence type="ECO:0000313" key="2">
    <source>
        <dbReference type="Proteomes" id="UP001159364"/>
    </source>
</evidence>
<proteinExistence type="predicted"/>
<gene>
    <name evidence="1" type="ORF">K2173_006765</name>
</gene>
<comment type="caution">
    <text evidence="1">The sequence shown here is derived from an EMBL/GenBank/DDBJ whole genome shotgun (WGS) entry which is preliminary data.</text>
</comment>
<reference evidence="1 2" key="1">
    <citation type="submission" date="2021-09" db="EMBL/GenBank/DDBJ databases">
        <title>Genomic insights and catalytic innovation underlie evolution of tropane alkaloids biosynthesis.</title>
        <authorList>
            <person name="Wang Y.-J."/>
            <person name="Tian T."/>
            <person name="Huang J.-P."/>
            <person name="Huang S.-X."/>
        </authorList>
    </citation>
    <scope>NUCLEOTIDE SEQUENCE [LARGE SCALE GENOMIC DNA]</scope>
    <source>
        <strain evidence="1">KIB-2018</strain>
        <tissue evidence="1">Leaf</tissue>
    </source>
</reference>
<name>A0AAV8SYY2_9ROSI</name>
<accession>A0AAV8SYY2</accession>
<dbReference type="Proteomes" id="UP001159364">
    <property type="component" value="Linkage Group LG07"/>
</dbReference>
<keyword evidence="2" id="KW-1185">Reference proteome</keyword>
<evidence type="ECO:0000313" key="1">
    <source>
        <dbReference type="EMBL" id="KAJ8759245.1"/>
    </source>
</evidence>
<dbReference type="AlphaFoldDB" id="A0AAV8SYY2"/>